<dbReference type="EMBL" id="MTYH01000053">
    <property type="protein sequence ID" value="PNP41836.1"/>
    <property type="molecule type" value="Genomic_DNA"/>
</dbReference>
<evidence type="ECO:0000259" key="9">
    <source>
        <dbReference type="PROSITE" id="PS50217"/>
    </source>
</evidence>
<dbReference type="InterPro" id="IPR044280">
    <property type="entry name" value="Hac1/HY5"/>
</dbReference>
<dbReference type="InterPro" id="IPR004827">
    <property type="entry name" value="bZIP"/>
</dbReference>
<sequence>MAFQQSSPLIKFEASPAESFLSAPGDNFSSLFAVSTPSSATTMDPMEMMTPQSYADEKLERLSVIPEQEDMDEDRDLDDAAPEDSSSSEKKPVKKRKSWGQVLPEPKTNLPPRKRAKTEDEKEQRRVERVLRNRRAAQSSRERKRLEVEALEKRNKELETLLINAQKTNLILVEELNRFRRSSGVVTRSSSPLDSLQDSITLSQQLFGPQDGQKVDSTKQSLMDQMMRSATNPTVNPASLSPELNPIPDSANEDYEEFASEETKEEQTLDQIEQTSQQLTVSLSTDSTQRPAEMLCDLPCQSVETPQSLPVSQTPTPTALAWALYLRMMVLSASALLSACQRPLMQIAMSSKAGFSLLPTPQLLTTIIWLVTLPPASKINLPTTSSTSTTSSTTTQTTSPPTLWQRATMPLRTTSSTSRSTTLRLKSLRTILSSSPSLARPLLDATMAALRLVSEGRDDRDGSSDNESCATRGAHCELTQSLRSVNLPSREVLLTLLWALRVEERKIQQKQAALLVPERSASADQQKPSLPDSIVLKVAGVKRTKPSRLDYGGGSKRSRLSR</sequence>
<dbReference type="AlphaFoldDB" id="A0A2K0T8I6"/>
<proteinExistence type="inferred from homology"/>
<gene>
    <name evidence="10" type="ORF">TGAMA5MH_06231</name>
</gene>
<feature type="region of interest" description="Disordered" evidence="8">
    <location>
        <begin position="23"/>
        <end position="143"/>
    </location>
</feature>
<keyword evidence="6" id="KW-0834">Unfolded protein response</keyword>
<evidence type="ECO:0000256" key="2">
    <source>
        <dbReference type="ARBA" id="ARBA00007163"/>
    </source>
</evidence>
<dbReference type="PANTHER" id="PTHR46714:SF6">
    <property type="entry name" value="TRANSCRIPTIONAL ACTIVATOR HAC1"/>
    <property type="match status" value="1"/>
</dbReference>
<dbReference type="GO" id="GO:0005634">
    <property type="term" value="C:nucleus"/>
    <property type="evidence" value="ECO:0007669"/>
    <property type="project" value="UniProtKB-SubCell"/>
</dbReference>
<feature type="compositionally biased region" description="Polar residues" evidence="8">
    <location>
        <begin position="27"/>
        <end position="42"/>
    </location>
</feature>
<keyword evidence="7" id="KW-0539">Nucleus</keyword>
<evidence type="ECO:0000256" key="4">
    <source>
        <dbReference type="ARBA" id="ARBA00023125"/>
    </source>
</evidence>
<accession>A0A2K0T8I6</accession>
<evidence type="ECO:0000313" key="11">
    <source>
        <dbReference type="Proteomes" id="UP000236546"/>
    </source>
</evidence>
<evidence type="ECO:0000256" key="1">
    <source>
        <dbReference type="ARBA" id="ARBA00004123"/>
    </source>
</evidence>
<dbReference type="SUPFAM" id="SSF57959">
    <property type="entry name" value="Leucine zipper domain"/>
    <property type="match status" value="1"/>
</dbReference>
<reference evidence="10 11" key="1">
    <citation type="submission" date="2017-02" db="EMBL/GenBank/DDBJ databases">
        <title>Genomes of Trichoderma spp. with biocontrol activity.</title>
        <authorList>
            <person name="Gardiner D."/>
            <person name="Kazan K."/>
            <person name="Vos C."/>
            <person name="Harvey P."/>
        </authorList>
    </citation>
    <scope>NUCLEOTIDE SEQUENCE [LARGE SCALE GENOMIC DNA]</scope>
    <source>
        <strain evidence="10 11">A5MH</strain>
    </source>
</reference>
<keyword evidence="5" id="KW-0804">Transcription</keyword>
<feature type="compositionally biased region" description="Basic and acidic residues" evidence="8">
    <location>
        <begin position="117"/>
        <end position="131"/>
    </location>
</feature>
<evidence type="ECO:0000256" key="3">
    <source>
        <dbReference type="ARBA" id="ARBA00023015"/>
    </source>
</evidence>
<evidence type="ECO:0000256" key="5">
    <source>
        <dbReference type="ARBA" id="ARBA00023163"/>
    </source>
</evidence>
<dbReference type="CDD" id="cd14710">
    <property type="entry name" value="bZIP_HAC1-like"/>
    <property type="match status" value="1"/>
</dbReference>
<comment type="similarity">
    <text evidence="2">Belongs to the bZIP family.</text>
</comment>
<evidence type="ECO:0000256" key="8">
    <source>
        <dbReference type="SAM" id="MobiDB-lite"/>
    </source>
</evidence>
<dbReference type="GO" id="GO:0000981">
    <property type="term" value="F:DNA-binding transcription factor activity, RNA polymerase II-specific"/>
    <property type="evidence" value="ECO:0007669"/>
    <property type="project" value="InterPro"/>
</dbReference>
<evidence type="ECO:0000256" key="7">
    <source>
        <dbReference type="ARBA" id="ARBA00023242"/>
    </source>
</evidence>
<name>A0A2K0T8I6_9HYPO</name>
<feature type="domain" description="BZIP" evidence="9">
    <location>
        <begin position="123"/>
        <end position="180"/>
    </location>
</feature>
<evidence type="ECO:0000313" key="10">
    <source>
        <dbReference type="EMBL" id="PNP41836.1"/>
    </source>
</evidence>
<comment type="caution">
    <text evidence="10">The sequence shown here is derived from an EMBL/GenBank/DDBJ whole genome shotgun (WGS) entry which is preliminary data.</text>
</comment>
<keyword evidence="4" id="KW-0238">DNA-binding</keyword>
<evidence type="ECO:0000256" key="6">
    <source>
        <dbReference type="ARBA" id="ARBA00023230"/>
    </source>
</evidence>
<dbReference type="OrthoDB" id="674948at2759"/>
<comment type="subcellular location">
    <subcellularLocation>
        <location evidence="1">Nucleus</location>
    </subcellularLocation>
</comment>
<feature type="compositionally biased region" description="Acidic residues" evidence="8">
    <location>
        <begin position="67"/>
        <end position="82"/>
    </location>
</feature>
<dbReference type="GO" id="GO:0045944">
    <property type="term" value="P:positive regulation of transcription by RNA polymerase II"/>
    <property type="evidence" value="ECO:0007669"/>
    <property type="project" value="InterPro"/>
</dbReference>
<protein>
    <recommendedName>
        <fullName evidence="9">BZIP domain-containing protein</fullName>
    </recommendedName>
</protein>
<dbReference type="Proteomes" id="UP000236546">
    <property type="component" value="Unassembled WGS sequence"/>
</dbReference>
<dbReference type="InterPro" id="IPR046347">
    <property type="entry name" value="bZIP_sf"/>
</dbReference>
<keyword evidence="3" id="KW-0805">Transcription regulation</keyword>
<feature type="region of interest" description="Disordered" evidence="8">
    <location>
        <begin position="382"/>
        <end position="401"/>
    </location>
</feature>
<dbReference type="PANTHER" id="PTHR46714">
    <property type="entry name" value="TRANSCRIPTIONAL ACTIVATOR HAC1"/>
    <property type="match status" value="1"/>
</dbReference>
<dbReference type="PROSITE" id="PS50217">
    <property type="entry name" value="BZIP"/>
    <property type="match status" value="1"/>
</dbReference>
<dbReference type="GO" id="GO:0006986">
    <property type="term" value="P:response to unfolded protein"/>
    <property type="evidence" value="ECO:0007669"/>
    <property type="project" value="UniProtKB-KW"/>
</dbReference>
<dbReference type="GO" id="GO:0003677">
    <property type="term" value="F:DNA binding"/>
    <property type="evidence" value="ECO:0007669"/>
    <property type="project" value="UniProtKB-KW"/>
</dbReference>
<organism evidence="10 11">
    <name type="scientific">Trichoderma gamsii</name>
    <dbReference type="NCBI Taxonomy" id="398673"/>
    <lineage>
        <taxon>Eukaryota</taxon>
        <taxon>Fungi</taxon>
        <taxon>Dikarya</taxon>
        <taxon>Ascomycota</taxon>
        <taxon>Pezizomycotina</taxon>
        <taxon>Sordariomycetes</taxon>
        <taxon>Hypocreomycetidae</taxon>
        <taxon>Hypocreales</taxon>
        <taxon>Hypocreaceae</taxon>
        <taxon>Trichoderma</taxon>
    </lineage>
</organism>